<feature type="transmembrane region" description="Helical" evidence="8">
    <location>
        <begin position="26"/>
        <end position="53"/>
    </location>
</feature>
<accession>A0AB39YIU2</accession>
<dbReference type="SUPFAM" id="SSF103473">
    <property type="entry name" value="MFS general substrate transporter"/>
    <property type="match status" value="2"/>
</dbReference>
<name>A0AB39YIU2_9ACTN</name>
<feature type="transmembrane region" description="Helical" evidence="8">
    <location>
        <begin position="122"/>
        <end position="144"/>
    </location>
</feature>
<comment type="subcellular location">
    <subcellularLocation>
        <location evidence="1">Cell membrane</location>
        <topology evidence="1">Multi-pass membrane protein</topology>
    </subcellularLocation>
</comment>
<feature type="transmembrane region" description="Helical" evidence="8">
    <location>
        <begin position="182"/>
        <end position="203"/>
    </location>
</feature>
<protein>
    <submittedName>
        <fullName evidence="10">DHA2 family efflux MFS transporter permease subunit</fullName>
    </submittedName>
</protein>
<evidence type="ECO:0000313" key="10">
    <source>
        <dbReference type="EMBL" id="XDV69416.1"/>
    </source>
</evidence>
<dbReference type="NCBIfam" id="TIGR00711">
    <property type="entry name" value="efflux_EmrB"/>
    <property type="match status" value="1"/>
</dbReference>
<evidence type="ECO:0000259" key="9">
    <source>
        <dbReference type="PROSITE" id="PS50850"/>
    </source>
</evidence>
<evidence type="ECO:0000256" key="7">
    <source>
        <dbReference type="ARBA" id="ARBA00023251"/>
    </source>
</evidence>
<feature type="transmembrane region" description="Helical" evidence="8">
    <location>
        <begin position="242"/>
        <end position="264"/>
    </location>
</feature>
<dbReference type="GO" id="GO:0022857">
    <property type="term" value="F:transmembrane transporter activity"/>
    <property type="evidence" value="ECO:0007669"/>
    <property type="project" value="InterPro"/>
</dbReference>
<feature type="transmembrane region" description="Helical" evidence="8">
    <location>
        <begin position="215"/>
        <end position="236"/>
    </location>
</feature>
<dbReference type="PROSITE" id="PS50850">
    <property type="entry name" value="MFS"/>
    <property type="match status" value="1"/>
</dbReference>
<dbReference type="RefSeq" id="WP_369780588.1">
    <property type="nucleotide sequence ID" value="NZ_CP165728.1"/>
</dbReference>
<feature type="transmembrane region" description="Helical" evidence="8">
    <location>
        <begin position="375"/>
        <end position="398"/>
    </location>
</feature>
<keyword evidence="4 8" id="KW-0812">Transmembrane</keyword>
<dbReference type="GO" id="GO:0005886">
    <property type="term" value="C:plasma membrane"/>
    <property type="evidence" value="ECO:0007669"/>
    <property type="project" value="UniProtKB-SubCell"/>
</dbReference>
<keyword evidence="5 8" id="KW-1133">Transmembrane helix</keyword>
<dbReference type="InterPro" id="IPR011701">
    <property type="entry name" value="MFS"/>
</dbReference>
<reference evidence="10" key="1">
    <citation type="submission" date="2024-08" db="EMBL/GenBank/DDBJ databases">
        <authorList>
            <person name="Yu S.T."/>
        </authorList>
    </citation>
    <scope>NUCLEOTIDE SEQUENCE</scope>
    <source>
        <strain evidence="10">R33</strain>
        <plasmid evidence="10">unnamed1</plasmid>
    </source>
</reference>
<proteinExistence type="predicted"/>
<dbReference type="AlphaFoldDB" id="A0AB39YIU2"/>
<organism evidence="10">
    <name type="scientific">Streptomyces sp. R33</name>
    <dbReference type="NCBI Taxonomy" id="3238629"/>
    <lineage>
        <taxon>Bacteria</taxon>
        <taxon>Bacillati</taxon>
        <taxon>Actinomycetota</taxon>
        <taxon>Actinomycetes</taxon>
        <taxon>Kitasatosporales</taxon>
        <taxon>Streptomycetaceae</taxon>
        <taxon>Streptomyces</taxon>
    </lineage>
</organism>
<feature type="transmembrane region" description="Helical" evidence="8">
    <location>
        <begin position="451"/>
        <end position="470"/>
    </location>
</feature>
<keyword evidence="3" id="KW-1003">Cell membrane</keyword>
<feature type="transmembrane region" description="Helical" evidence="8">
    <location>
        <begin position="65"/>
        <end position="83"/>
    </location>
</feature>
<evidence type="ECO:0000256" key="8">
    <source>
        <dbReference type="SAM" id="Phobius"/>
    </source>
</evidence>
<dbReference type="InterPro" id="IPR004638">
    <property type="entry name" value="EmrB-like"/>
</dbReference>
<feature type="transmembrane region" description="Helical" evidence="8">
    <location>
        <begin position="156"/>
        <end position="176"/>
    </location>
</feature>
<dbReference type="GO" id="GO:0046677">
    <property type="term" value="P:response to antibiotic"/>
    <property type="evidence" value="ECO:0007669"/>
    <property type="project" value="UniProtKB-KW"/>
</dbReference>
<evidence type="ECO:0000256" key="1">
    <source>
        <dbReference type="ARBA" id="ARBA00004651"/>
    </source>
</evidence>
<dbReference type="CDD" id="cd17321">
    <property type="entry name" value="MFS_MMR_MDR_like"/>
    <property type="match status" value="1"/>
</dbReference>
<dbReference type="Pfam" id="PF07690">
    <property type="entry name" value="MFS_1"/>
    <property type="match status" value="1"/>
</dbReference>
<dbReference type="PANTHER" id="PTHR42718:SF48">
    <property type="entry name" value="CONSERVED TWO-DOMAIN MEMBRANE PROTEIN-RELATED"/>
    <property type="match status" value="1"/>
</dbReference>
<feature type="transmembrane region" description="Helical" evidence="8">
    <location>
        <begin position="285"/>
        <end position="307"/>
    </location>
</feature>
<evidence type="ECO:0000256" key="4">
    <source>
        <dbReference type="ARBA" id="ARBA00022692"/>
    </source>
</evidence>
<keyword evidence="6 8" id="KW-0472">Membrane</keyword>
<feature type="domain" description="Major facilitator superfamily (MFS) profile" evidence="9">
    <location>
        <begin position="28"/>
        <end position="475"/>
    </location>
</feature>
<keyword evidence="10" id="KW-0614">Plasmid</keyword>
<feature type="transmembrane region" description="Helical" evidence="8">
    <location>
        <begin position="419"/>
        <end position="439"/>
    </location>
</feature>
<evidence type="ECO:0000256" key="2">
    <source>
        <dbReference type="ARBA" id="ARBA00022448"/>
    </source>
</evidence>
<evidence type="ECO:0000256" key="5">
    <source>
        <dbReference type="ARBA" id="ARBA00022989"/>
    </source>
</evidence>
<dbReference type="InterPro" id="IPR020846">
    <property type="entry name" value="MFS_dom"/>
</dbReference>
<feature type="transmembrane region" description="Helical" evidence="8">
    <location>
        <begin position="313"/>
        <end position="336"/>
    </location>
</feature>
<dbReference type="InterPro" id="IPR036259">
    <property type="entry name" value="MFS_trans_sf"/>
</dbReference>
<geneLocation type="plasmid" evidence="10">
    <name>unnamed1</name>
</geneLocation>
<dbReference type="EMBL" id="CP165728">
    <property type="protein sequence ID" value="XDV69416.1"/>
    <property type="molecule type" value="Genomic_DNA"/>
</dbReference>
<feature type="transmembrane region" description="Helical" evidence="8">
    <location>
        <begin position="95"/>
        <end position="116"/>
    </location>
</feature>
<gene>
    <name evidence="10" type="ORF">AB5J51_41570</name>
</gene>
<dbReference type="Gene3D" id="1.20.1250.20">
    <property type="entry name" value="MFS general substrate transporter like domains"/>
    <property type="match status" value="1"/>
</dbReference>
<sequence length="478" mass="49219">MSTHPVTERPAPAAPGRTPRRDWRRILAAGTISAGIIVSTLDLTIVNVAFPAIGADFTGASVADLSWILNGYAIVFAALLIPAGRFADRFGMKNVFLTGLLLFTLASGLCAVSGSVEMLNAARVLQAVGAAALGPTSMGLLMVTYGPEQRAKAMRVWATAAGVAAASGPLVGGVLVNVSWPWIFLVNLPIGVVALVVGGKVLASGRGPAGQRRPMPDLLGSVLLAGGIGLLSLGIIKAPDWGWTSARVLGCLAAAVVLVAALLFRSGRHASPVIDLALLRIRDFSIANLAAALYYMSFAATVLSVSLWCQNVWGWSALSTGLAMAPGNLLLPFLSVLSGKLVARIGQVLSIVLGSTVIAIGAAWWALVISVESNYLLGMLPGVLLTRIGMGLSLAPLMGASTRDLPPTAVATGSGLNNMFRQVGFVLGVSILVVLIGNPVGSDAALTAFRYGWWFTAAASAATALVALVLRSDRPKAG</sequence>
<keyword evidence="2" id="KW-0813">Transport</keyword>
<feature type="transmembrane region" description="Helical" evidence="8">
    <location>
        <begin position="348"/>
        <end position="369"/>
    </location>
</feature>
<keyword evidence="7" id="KW-0046">Antibiotic resistance</keyword>
<evidence type="ECO:0000256" key="3">
    <source>
        <dbReference type="ARBA" id="ARBA00022475"/>
    </source>
</evidence>
<dbReference type="PANTHER" id="PTHR42718">
    <property type="entry name" value="MAJOR FACILITATOR SUPERFAMILY MULTIDRUG TRANSPORTER MFSC"/>
    <property type="match status" value="1"/>
</dbReference>
<evidence type="ECO:0000256" key="6">
    <source>
        <dbReference type="ARBA" id="ARBA00023136"/>
    </source>
</evidence>
<dbReference type="Gene3D" id="1.20.1720.10">
    <property type="entry name" value="Multidrug resistance protein D"/>
    <property type="match status" value="1"/>
</dbReference>